<dbReference type="SUPFAM" id="SSF51556">
    <property type="entry name" value="Metallo-dependent hydrolases"/>
    <property type="match status" value="1"/>
</dbReference>
<accession>A0A840A3B9</accession>
<dbReference type="EMBL" id="JACIDK010000004">
    <property type="protein sequence ID" value="MBB3892449.1"/>
    <property type="molecule type" value="Genomic_DNA"/>
</dbReference>
<dbReference type="InterPro" id="IPR008257">
    <property type="entry name" value="Pept_M19"/>
</dbReference>
<dbReference type="Gene3D" id="1.10.287.650">
    <property type="entry name" value="L27 domain"/>
    <property type="match status" value="1"/>
</dbReference>
<keyword evidence="2" id="KW-0378">Hydrolase</keyword>
<dbReference type="PANTHER" id="PTHR10443">
    <property type="entry name" value="MICROSOMAL DIPEPTIDASE"/>
    <property type="match status" value="1"/>
</dbReference>
<organism evidence="2 3">
    <name type="scientific">Phenylobacterium haematophilum</name>
    <dbReference type="NCBI Taxonomy" id="98513"/>
    <lineage>
        <taxon>Bacteria</taxon>
        <taxon>Pseudomonadati</taxon>
        <taxon>Pseudomonadota</taxon>
        <taxon>Alphaproteobacteria</taxon>
        <taxon>Caulobacterales</taxon>
        <taxon>Caulobacteraceae</taxon>
        <taxon>Phenylobacterium</taxon>
    </lineage>
</organism>
<dbReference type="Pfam" id="PF01244">
    <property type="entry name" value="Peptidase_M19"/>
    <property type="match status" value="1"/>
</dbReference>
<evidence type="ECO:0000313" key="2">
    <source>
        <dbReference type="EMBL" id="MBB3892449.1"/>
    </source>
</evidence>
<keyword evidence="2" id="KW-0645">Protease</keyword>
<dbReference type="GO" id="GO:0070573">
    <property type="term" value="F:metallodipeptidase activity"/>
    <property type="evidence" value="ECO:0007669"/>
    <property type="project" value="InterPro"/>
</dbReference>
<dbReference type="CDD" id="cd01301">
    <property type="entry name" value="rDP_like"/>
    <property type="match status" value="1"/>
</dbReference>
<dbReference type="Gene3D" id="3.20.20.140">
    <property type="entry name" value="Metal-dependent hydrolases"/>
    <property type="match status" value="1"/>
</dbReference>
<feature type="chain" id="PRO_5032496037" evidence="1">
    <location>
        <begin position="29"/>
        <end position="411"/>
    </location>
</feature>
<dbReference type="InterPro" id="IPR032466">
    <property type="entry name" value="Metal_Hydrolase"/>
</dbReference>
<proteinExistence type="predicted"/>
<protein>
    <submittedName>
        <fullName evidence="2">Membrane dipeptidase</fullName>
        <ecNumber evidence="2">3.4.13.19</ecNumber>
    </submittedName>
</protein>
<dbReference type="RefSeq" id="WP_183774688.1">
    <property type="nucleotide sequence ID" value="NZ_JACIDK010000004.1"/>
</dbReference>
<evidence type="ECO:0000256" key="1">
    <source>
        <dbReference type="SAM" id="SignalP"/>
    </source>
</evidence>
<dbReference type="EC" id="3.4.13.19" evidence="2"/>
<dbReference type="PANTHER" id="PTHR10443:SF12">
    <property type="entry name" value="DIPEPTIDASE"/>
    <property type="match status" value="1"/>
</dbReference>
<dbReference type="PROSITE" id="PS51365">
    <property type="entry name" value="RENAL_DIPEPTIDASE_2"/>
    <property type="match status" value="1"/>
</dbReference>
<comment type="caution">
    <text evidence="2">The sequence shown here is derived from an EMBL/GenBank/DDBJ whole genome shotgun (WGS) entry which is preliminary data.</text>
</comment>
<dbReference type="Proteomes" id="UP000530564">
    <property type="component" value="Unassembled WGS sequence"/>
</dbReference>
<reference evidence="2 3" key="1">
    <citation type="submission" date="2020-08" db="EMBL/GenBank/DDBJ databases">
        <title>Genomic Encyclopedia of Type Strains, Phase IV (KMG-IV): sequencing the most valuable type-strain genomes for metagenomic binning, comparative biology and taxonomic classification.</title>
        <authorList>
            <person name="Goeker M."/>
        </authorList>
    </citation>
    <scope>NUCLEOTIDE SEQUENCE [LARGE SCALE GENOMIC DNA]</scope>
    <source>
        <strain evidence="2 3">DSM 21793</strain>
    </source>
</reference>
<sequence>MISNVRLARHTLLAAGAMLALMSVPAVAADVSAVHGRALVLDGHVDVLLSGTNARYYAPDGRSYTELDKLKAGGVDALVYAVAVSTGPDTPEGHAAARAEADVKLAAIRKLAADHPADIAIALSAEDVRTIVGQGKIAVLISFQNAYSLQPDVAEFDRLKADGVRVAALNHAGNNAFADSSRPQQGAGEQHGGLSPLGKAAVGRLNDLGMLIDISQLTPKGVFQTLELTRTPVVATHSAARGLADNTRNLSDAELDAIKANGGVVQVVPFNAYLLPSPADYAPRLKALRAQYGLAADKPGYQGADDLPAERRDAFFAAYRALSPQATLKDYVDHIDYIAKRIGADHVGVGTDFNHGSGIPGFRDEADAPNVTGELLARGYSEEQVDAIWGGNFLRVLAAAEAGAKGQSKAD</sequence>
<dbReference type="AlphaFoldDB" id="A0A840A3B9"/>
<feature type="signal peptide" evidence="1">
    <location>
        <begin position="1"/>
        <end position="28"/>
    </location>
</feature>
<keyword evidence="2" id="KW-0224">Dipeptidase</keyword>
<gene>
    <name evidence="2" type="ORF">GGQ61_003182</name>
</gene>
<keyword evidence="1" id="KW-0732">Signal</keyword>
<name>A0A840A3B9_9CAUL</name>
<dbReference type="GO" id="GO:0006508">
    <property type="term" value="P:proteolysis"/>
    <property type="evidence" value="ECO:0007669"/>
    <property type="project" value="InterPro"/>
</dbReference>
<keyword evidence="3" id="KW-1185">Reference proteome</keyword>
<evidence type="ECO:0000313" key="3">
    <source>
        <dbReference type="Proteomes" id="UP000530564"/>
    </source>
</evidence>